<dbReference type="InParanoid" id="A0A7F5R4T3"/>
<evidence type="ECO:0000259" key="11">
    <source>
        <dbReference type="PROSITE" id="PS50089"/>
    </source>
</evidence>
<feature type="compositionally biased region" description="Basic residues" evidence="10">
    <location>
        <begin position="296"/>
        <end position="305"/>
    </location>
</feature>
<dbReference type="InterPro" id="IPR027370">
    <property type="entry name" value="Znf-RING_euk"/>
</dbReference>
<evidence type="ECO:0000256" key="4">
    <source>
        <dbReference type="ARBA" id="ARBA00022763"/>
    </source>
</evidence>
<proteinExistence type="predicted"/>
<dbReference type="SUPFAM" id="SSF52113">
    <property type="entry name" value="BRCT domain"/>
    <property type="match status" value="1"/>
</dbReference>
<evidence type="ECO:0000256" key="5">
    <source>
        <dbReference type="ARBA" id="ARBA00022771"/>
    </source>
</evidence>
<evidence type="ECO:0000256" key="1">
    <source>
        <dbReference type="ARBA" id="ARBA00004123"/>
    </source>
</evidence>
<dbReference type="InterPro" id="IPR031099">
    <property type="entry name" value="BRCA1-associated"/>
</dbReference>
<feature type="domain" description="BRCT" evidence="12">
    <location>
        <begin position="1484"/>
        <end position="1542"/>
    </location>
</feature>
<dbReference type="Gene3D" id="3.40.50.10190">
    <property type="entry name" value="BRCT domain"/>
    <property type="match status" value="2"/>
</dbReference>
<feature type="region of interest" description="Disordered" evidence="10">
    <location>
        <begin position="272"/>
        <end position="305"/>
    </location>
</feature>
<protein>
    <submittedName>
        <fullName evidence="14">Leucine-rich repeat-containing protein DDB_G0290503</fullName>
    </submittedName>
</protein>
<gene>
    <name evidence="14" type="primary">LOC112904563</name>
</gene>
<evidence type="ECO:0000256" key="7">
    <source>
        <dbReference type="ARBA" id="ARBA00023204"/>
    </source>
</evidence>
<evidence type="ECO:0000259" key="12">
    <source>
        <dbReference type="PROSITE" id="PS50172"/>
    </source>
</evidence>
<dbReference type="InterPro" id="IPR013083">
    <property type="entry name" value="Znf_RING/FYVE/PHD"/>
</dbReference>
<dbReference type="GO" id="GO:0045944">
    <property type="term" value="P:positive regulation of transcription by RNA polymerase II"/>
    <property type="evidence" value="ECO:0007669"/>
    <property type="project" value="TreeGrafter"/>
</dbReference>
<dbReference type="Gene3D" id="3.30.40.10">
    <property type="entry name" value="Zinc/RING finger domain, C3HC4 (zinc finger)"/>
    <property type="match status" value="1"/>
</dbReference>
<dbReference type="Pfam" id="PF13445">
    <property type="entry name" value="zf-RING_UBOX"/>
    <property type="match status" value="1"/>
</dbReference>
<dbReference type="GO" id="GO:0070531">
    <property type="term" value="C:BRCA1-A complex"/>
    <property type="evidence" value="ECO:0007669"/>
    <property type="project" value="TreeGrafter"/>
</dbReference>
<sequence length="1641" mass="187790">MSNLANVKIIKIVKELQKIRETVKCSICLETVKEPLQVGCSHIFCSECFKKYEAGTTKGKNCLCPVCRSVLQRRKKRQHNKGHKVAEYVEKVGDILSNITNCNVFEVSEEQIQQNLKLSYTPNSRKRKSFIGMSKRTVTPSKHTPKKSKLITTIDVNTKKVTKLEQKETKSPSRKCQRKPSKKISHSTNVSEKEKVTPKKDPFDLLLESSNILPHSTFKSKVIKTYSAKSKTDRNHVYVDKVVEFQDNTNKTRILHWLSDTRNKFDNITLTQTQNEDQNSESSLVNSFDMPSISQVHKKGKPKVNKSMKHVATQNLHTKNNKKNLKNKRAASLDRCVIRKVYPKHRLKRHSIACESQDYDNMIIETVDSESECRDNENSKKHWSLLEEQCLRDIENNTPKRGRQKLNKSKKDPNTSVSQKSQWDRLKSIGKRGRKMKKLNVSQCNPIISESNKERKGNVLQHTANDITIDYKHLQETDTNFKKPIINEANVVEKNKKNEEEANKYSSNKTYDLDAIETYFIEKLTEYDENKNPNEVTDNYCNNLTNNSKKQNLKPINNTNCVLRSVENIKSKKNITISKSDDIKKKLNYSSKPVIIEQGDVQDKNDINIKCIDLIEIHKVVEQEEFKGFKSLAELETDCSACNEKENEEEIFKPTQVFLENFKNLNESELNENLNSLVKKLFNEIKFQKQSQSNVNIDIFEPILTAMKFLVEKVERQNEWQSKKNLKDVHTQTNILEFCNSSAQTIINLENVFTQTDPMNGFYISSNESFKTPAKIHVEIQTECLPHCTKCNMKDMKPVSPPSEFKRTLSNDNNNNGYQFTESLDNINFETQDILNQNQIKVSQPLNKFVFKSQKINKGSSSQNSKVLTSNLDKDANKKGSQVEKAASLNQMYKEGTSQFPLSSAESQKCLVISVMSQKNSSSSRRALNQVFNNMEVENKNVFKRIRKPESDSDSDSEIHAHPKKICNKFLNNDLSLKFESQCDNTTNIERQILNRNEILSCDSDNIDYEEFLEKVLKKYDDPPPSVKPLSKTEDIIERCEKIIREATMLRPQEIVPNVSTPKTEQTNKLSLNTMQEFNQEFSYVKSNQANSEVREKNEINANVNPFSLSLFGNSEEKASLNRNINKFSNSSNKTIDRKELDDYVKEISNEFEKSFDEDVNVELADLHENIENKSLKQQNCEQKVTVLQDIKLNNFVKKPEKEEINEDIFIENFDDSFENIDIVSHKSDDMFDDVDVVESTPQKSKKSSNDRNIPLDDQVLLSETKQPLTIDEDLINCLNMTFTPPPGFQDAENPDDETLKYDNNLNEPKTNTNESEIKKFTYGISSLTPDLLLEPNPPLKRNQQLPETSTPNMLESDFEQPLIPLSLSPIKPPQKEFPTGPLNPIDIAKSSKFSPLMIVKSKRPPQRVLTPQSCTPTQKSILNYVKPDNLDASPQPGCSRYSTPVEEVTVNMKPCVSCTRLTLEQVMAINSLASKKLLCYSGSFSKSVTHMIVATNAKGCVKDHTMKYVFAVAAGIWVLSFNWIEECLKRKCLVPEDPFEVKDVSGLPGPRLSRLALKRDLLKGFKVYAAKPFVSTTAEEVENVVTMLGGKIVSRLDDLLSRNGYIPLIITEARASQDFELYESKSLNNNFMHYKSNISK</sequence>
<feature type="region of interest" description="Disordered" evidence="10">
    <location>
        <begin position="162"/>
        <end position="198"/>
    </location>
</feature>
<evidence type="ECO:0000256" key="2">
    <source>
        <dbReference type="ARBA" id="ARBA00022723"/>
    </source>
</evidence>
<evidence type="ECO:0000256" key="10">
    <source>
        <dbReference type="SAM" id="MobiDB-lite"/>
    </source>
</evidence>
<keyword evidence="4" id="KW-0227">DNA damage</keyword>
<dbReference type="InterPro" id="IPR001357">
    <property type="entry name" value="BRCT_dom"/>
</dbReference>
<feature type="compositionally biased region" description="Polar residues" evidence="10">
    <location>
        <begin position="272"/>
        <end position="286"/>
    </location>
</feature>
<evidence type="ECO:0000313" key="13">
    <source>
        <dbReference type="Proteomes" id="UP000192223"/>
    </source>
</evidence>
<keyword evidence="2" id="KW-0479">Metal-binding</keyword>
<feature type="region of interest" description="Disordered" evidence="10">
    <location>
        <begin position="395"/>
        <end position="429"/>
    </location>
</feature>
<evidence type="ECO:0000256" key="9">
    <source>
        <dbReference type="PROSITE-ProRule" id="PRU00175"/>
    </source>
</evidence>
<dbReference type="PANTHER" id="PTHR13763">
    <property type="entry name" value="BREAST CANCER TYPE 1 SUSCEPTIBILITY PROTEIN BRCA1"/>
    <property type="match status" value="1"/>
</dbReference>
<name>A0A7F5R4T3_AGRPL</name>
<feature type="region of interest" description="Disordered" evidence="10">
    <location>
        <begin position="857"/>
        <end position="882"/>
    </location>
</feature>
<dbReference type="GeneID" id="112904563"/>
<comment type="subcellular location">
    <subcellularLocation>
        <location evidence="1">Nucleus</location>
    </subcellularLocation>
</comment>
<feature type="compositionally biased region" description="Polar residues" evidence="10">
    <location>
        <begin position="857"/>
        <end position="871"/>
    </location>
</feature>
<dbReference type="Proteomes" id="UP000192223">
    <property type="component" value="Unplaced"/>
</dbReference>
<evidence type="ECO:0000256" key="8">
    <source>
        <dbReference type="ARBA" id="ARBA00023242"/>
    </source>
</evidence>
<dbReference type="InterPro" id="IPR036420">
    <property type="entry name" value="BRCT_dom_sf"/>
</dbReference>
<dbReference type="PANTHER" id="PTHR13763:SF0">
    <property type="entry name" value="BREAST CANCER TYPE 1 SUSCEPTIBILITY PROTEIN"/>
    <property type="match status" value="1"/>
</dbReference>
<dbReference type="SMART" id="SM00184">
    <property type="entry name" value="RING"/>
    <property type="match status" value="1"/>
</dbReference>
<evidence type="ECO:0000313" key="14">
    <source>
        <dbReference type="RefSeq" id="XP_025830588.1"/>
    </source>
</evidence>
<dbReference type="OrthoDB" id="6105938at2759"/>
<keyword evidence="13" id="KW-1185">Reference proteome</keyword>
<feature type="domain" description="RING-type" evidence="11">
    <location>
        <begin position="25"/>
        <end position="68"/>
    </location>
</feature>
<dbReference type="PROSITE" id="PS50089">
    <property type="entry name" value="ZF_RING_2"/>
    <property type="match status" value="1"/>
</dbReference>
<accession>A0A7F5R4T3</accession>
<keyword evidence="3" id="KW-0677">Repeat</keyword>
<feature type="compositionally biased region" description="Basic residues" evidence="10">
    <location>
        <begin position="172"/>
        <end position="185"/>
    </location>
</feature>
<dbReference type="InterPro" id="IPR001841">
    <property type="entry name" value="Znf_RING"/>
</dbReference>
<evidence type="ECO:0000256" key="3">
    <source>
        <dbReference type="ARBA" id="ARBA00022737"/>
    </source>
</evidence>
<keyword evidence="8" id="KW-0539">Nucleus</keyword>
<keyword evidence="5 9" id="KW-0863">Zinc-finger</keyword>
<feature type="compositionally biased region" description="Basic and acidic residues" evidence="10">
    <location>
        <begin position="162"/>
        <end position="171"/>
    </location>
</feature>
<dbReference type="GO" id="GO:0000724">
    <property type="term" value="P:double-strand break repair via homologous recombination"/>
    <property type="evidence" value="ECO:0007669"/>
    <property type="project" value="TreeGrafter"/>
</dbReference>
<dbReference type="SUPFAM" id="SSF57850">
    <property type="entry name" value="RING/U-box"/>
    <property type="match status" value="1"/>
</dbReference>
<dbReference type="RefSeq" id="XP_025830588.1">
    <property type="nucleotide sequence ID" value="XM_025974803.1"/>
</dbReference>
<dbReference type="KEGG" id="apln:112904563"/>
<dbReference type="GO" id="GO:0031436">
    <property type="term" value="C:BRCA1-BARD1 complex"/>
    <property type="evidence" value="ECO:0007669"/>
    <property type="project" value="TreeGrafter"/>
</dbReference>
<reference evidence="14" key="1">
    <citation type="submission" date="2025-08" db="UniProtKB">
        <authorList>
            <consortium name="RefSeq"/>
        </authorList>
    </citation>
    <scope>IDENTIFICATION</scope>
    <source>
        <tissue evidence="14">Entire body</tissue>
    </source>
</reference>
<dbReference type="SMART" id="SM00292">
    <property type="entry name" value="BRCT"/>
    <property type="match status" value="1"/>
</dbReference>
<keyword evidence="6" id="KW-0862">Zinc</keyword>
<organism evidence="13 14">
    <name type="scientific">Agrilus planipennis</name>
    <name type="common">Emerald ash borer</name>
    <name type="synonym">Agrilus marcopoli</name>
    <dbReference type="NCBI Taxonomy" id="224129"/>
    <lineage>
        <taxon>Eukaryota</taxon>
        <taxon>Metazoa</taxon>
        <taxon>Ecdysozoa</taxon>
        <taxon>Arthropoda</taxon>
        <taxon>Hexapoda</taxon>
        <taxon>Insecta</taxon>
        <taxon>Pterygota</taxon>
        <taxon>Neoptera</taxon>
        <taxon>Endopterygota</taxon>
        <taxon>Coleoptera</taxon>
        <taxon>Polyphaga</taxon>
        <taxon>Elateriformia</taxon>
        <taxon>Buprestoidea</taxon>
        <taxon>Buprestidae</taxon>
        <taxon>Agrilinae</taxon>
        <taxon>Agrilus</taxon>
    </lineage>
</organism>
<keyword evidence="7" id="KW-0234">DNA repair</keyword>
<evidence type="ECO:0000256" key="6">
    <source>
        <dbReference type="ARBA" id="ARBA00022833"/>
    </source>
</evidence>
<feature type="compositionally biased region" description="Basic and acidic residues" evidence="10">
    <location>
        <begin position="872"/>
        <end position="882"/>
    </location>
</feature>
<dbReference type="GO" id="GO:0008270">
    <property type="term" value="F:zinc ion binding"/>
    <property type="evidence" value="ECO:0007669"/>
    <property type="project" value="UniProtKB-KW"/>
</dbReference>
<dbReference type="PROSITE" id="PS50172">
    <property type="entry name" value="BRCT"/>
    <property type="match status" value="1"/>
</dbReference>
<dbReference type="GO" id="GO:0004842">
    <property type="term" value="F:ubiquitin-protein transferase activity"/>
    <property type="evidence" value="ECO:0007669"/>
    <property type="project" value="TreeGrafter"/>
</dbReference>